<accession>E5B815</accession>
<dbReference type="AlphaFoldDB" id="E5B815"/>
<dbReference type="EMBL" id="FR719195">
    <property type="protein sequence ID" value="CBX81620.1"/>
    <property type="molecule type" value="Genomic_DNA"/>
</dbReference>
<organism evidence="1">
    <name type="scientific">Erwinia amylovora ATCC BAA-2158</name>
    <dbReference type="NCBI Taxonomy" id="889211"/>
    <lineage>
        <taxon>Bacteria</taxon>
        <taxon>Pseudomonadati</taxon>
        <taxon>Pseudomonadota</taxon>
        <taxon>Gammaproteobacteria</taxon>
        <taxon>Enterobacterales</taxon>
        <taxon>Erwiniaceae</taxon>
        <taxon>Erwinia</taxon>
    </lineage>
</organism>
<sequence>MQAATAAPDRINQNAMLHAIAQRVKLPRLFTAMLPGSMPLIGFRHDGLTRAARAAVDRPR</sequence>
<name>E5B815_ERWAM</name>
<evidence type="ECO:0000313" key="1">
    <source>
        <dbReference type="EMBL" id="CBX81620.1"/>
    </source>
</evidence>
<reference evidence="1" key="1">
    <citation type="journal article" date="2011" name="J. Bacteriol.">
        <title>Genome Sequence of an Erwinia amylovora Strain with Pathogenicity Restricted to Rubus Plants.</title>
        <authorList>
            <person name="Powney R."/>
            <person name="Smits T.H."/>
            <person name="Sawbridge T."/>
            <person name="Frey B."/>
            <person name="Blom J."/>
            <person name="Frey J.E."/>
            <person name="Plummer K.M."/>
            <person name="Beer S.V."/>
            <person name="Luck J."/>
            <person name="Duffy B."/>
            <person name="Rodoni B."/>
        </authorList>
    </citation>
    <scope>NUCLEOTIDE SEQUENCE</scope>
    <source>
        <strain evidence="1">ATCC BAA-2158</strain>
    </source>
</reference>
<protein>
    <submittedName>
        <fullName evidence="1">Uncharacterized protein</fullName>
    </submittedName>
</protein>
<gene>
    <name evidence="1" type="ORF">EAIL5_2800</name>
</gene>
<proteinExistence type="predicted"/>